<keyword evidence="1" id="KW-0175">Coiled coil</keyword>
<evidence type="ECO:0000313" key="4">
    <source>
        <dbReference type="Proteomes" id="UP001474421"/>
    </source>
</evidence>
<proteinExistence type="predicted"/>
<comment type="caution">
    <text evidence="3">The sequence shown here is derived from an EMBL/GenBank/DDBJ whole genome shotgun (WGS) entry which is preliminary data.</text>
</comment>
<gene>
    <name evidence="3" type="ORF">NXF25_017571</name>
</gene>
<dbReference type="AlphaFoldDB" id="A0AAW1AQA8"/>
<keyword evidence="4" id="KW-1185">Reference proteome</keyword>
<sequence length="358" mass="40572">MHAGWLDSKSRIVWAKNKLQGQEFSRPINSRRWEEEVAKRMRLESMVETLQEEAHEAEALQEELNEKIGRLKAELVVFKGLMSDPMTDLDSKIQEKAMKVDMDICRRIDITAKLCDVAQQRNSEDVSKIFQVASKKKERRFTSEEDVAEQDTDNARFAEEEVSCSLNITDEMKRMFNHLESEEGECIPLAQEGFSEGGREGGEGESGRRKEESPGEGREGGGGKGREGGKWEKEERNIEGEGGREGGRGEGESRRNRQGGREGKTRRRKEEGISRGREGGRRKQEGREEGDGGREEGRRQEGEGRKEGDGGRKETKEGRKEGDRKGKEGRKEMEEGRRRRKGGRKEGDGGRKEGRKEG</sequence>
<evidence type="ECO:0000256" key="2">
    <source>
        <dbReference type="SAM" id="MobiDB-lite"/>
    </source>
</evidence>
<dbReference type="PANTHER" id="PTHR14516">
    <property type="entry name" value="1-PYRROLINE-5-CARBOXYLATE DEHYDROGENASE FAMILY MEMBER"/>
    <property type="match status" value="1"/>
</dbReference>
<dbReference type="PANTHER" id="PTHR14516:SF1">
    <property type="entry name" value="INTERMEDIATE FILAMENT FAMILY ORPHAN 2"/>
    <property type="match status" value="1"/>
</dbReference>
<evidence type="ECO:0000313" key="3">
    <source>
        <dbReference type="EMBL" id="KAK9391984.1"/>
    </source>
</evidence>
<reference evidence="3 4" key="1">
    <citation type="journal article" date="2024" name="Proc. Natl. Acad. Sci. U.S.A.">
        <title>The genetic regulatory architecture and epigenomic basis for age-related changes in rattlesnake venom.</title>
        <authorList>
            <person name="Hogan M.P."/>
            <person name="Holding M.L."/>
            <person name="Nystrom G.S."/>
            <person name="Colston T.J."/>
            <person name="Bartlett D.A."/>
            <person name="Mason A.J."/>
            <person name="Ellsworth S.A."/>
            <person name="Rautsaw R.M."/>
            <person name="Lawrence K.C."/>
            <person name="Strickland J.L."/>
            <person name="He B."/>
            <person name="Fraser P."/>
            <person name="Margres M.J."/>
            <person name="Gilbert D.M."/>
            <person name="Gibbs H.L."/>
            <person name="Parkinson C.L."/>
            <person name="Rokyta D.R."/>
        </authorList>
    </citation>
    <scope>NUCLEOTIDE SEQUENCE [LARGE SCALE GENOMIC DNA]</scope>
    <source>
        <strain evidence="3">DRR0105</strain>
    </source>
</reference>
<organism evidence="3 4">
    <name type="scientific">Crotalus adamanteus</name>
    <name type="common">Eastern diamondback rattlesnake</name>
    <dbReference type="NCBI Taxonomy" id="8729"/>
    <lineage>
        <taxon>Eukaryota</taxon>
        <taxon>Metazoa</taxon>
        <taxon>Chordata</taxon>
        <taxon>Craniata</taxon>
        <taxon>Vertebrata</taxon>
        <taxon>Euteleostomi</taxon>
        <taxon>Lepidosauria</taxon>
        <taxon>Squamata</taxon>
        <taxon>Bifurcata</taxon>
        <taxon>Unidentata</taxon>
        <taxon>Episquamata</taxon>
        <taxon>Toxicofera</taxon>
        <taxon>Serpentes</taxon>
        <taxon>Colubroidea</taxon>
        <taxon>Viperidae</taxon>
        <taxon>Crotalinae</taxon>
        <taxon>Crotalus</taxon>
    </lineage>
</organism>
<accession>A0AAW1AQA8</accession>
<feature type="compositionally biased region" description="Basic and acidic residues" evidence="2">
    <location>
        <begin position="344"/>
        <end position="358"/>
    </location>
</feature>
<protein>
    <submittedName>
        <fullName evidence="3">Intermediate filament family orphan 2</fullName>
    </submittedName>
</protein>
<name>A0AAW1AQA8_CROAD</name>
<feature type="region of interest" description="Disordered" evidence="2">
    <location>
        <begin position="192"/>
        <end position="358"/>
    </location>
</feature>
<dbReference type="EMBL" id="JAOTOJ010000017">
    <property type="protein sequence ID" value="KAK9391984.1"/>
    <property type="molecule type" value="Genomic_DNA"/>
</dbReference>
<feature type="coiled-coil region" evidence="1">
    <location>
        <begin position="40"/>
        <end position="74"/>
    </location>
</feature>
<evidence type="ECO:0000256" key="1">
    <source>
        <dbReference type="SAM" id="Coils"/>
    </source>
</evidence>
<dbReference type="Proteomes" id="UP001474421">
    <property type="component" value="Unassembled WGS sequence"/>
</dbReference>
<feature type="compositionally biased region" description="Basic and acidic residues" evidence="2">
    <location>
        <begin position="197"/>
        <end position="337"/>
    </location>
</feature>